<protein>
    <submittedName>
        <fullName evidence="1">Ribonuclease H</fullName>
    </submittedName>
</protein>
<dbReference type="PANTHER" id="PTHR34023:SF4">
    <property type="entry name" value="RNASE H TYPE-1 DOMAIN-CONTAINING PROTEIN"/>
    <property type="match status" value="1"/>
</dbReference>
<dbReference type="Proteomes" id="UP000236291">
    <property type="component" value="Unassembled WGS sequence"/>
</dbReference>
<dbReference type="PANTHER" id="PTHR34023">
    <property type="entry name" value="RNASE H DOMAIN-CONTAINING PROTEIN"/>
    <property type="match status" value="1"/>
</dbReference>
<evidence type="ECO:0000313" key="1">
    <source>
        <dbReference type="EMBL" id="PNY09474.1"/>
    </source>
</evidence>
<dbReference type="EMBL" id="ASHM01003171">
    <property type="protein sequence ID" value="PNY09474.1"/>
    <property type="molecule type" value="Genomic_DNA"/>
</dbReference>
<proteinExistence type="predicted"/>
<gene>
    <name evidence="1" type="ORF">L195_g006026</name>
</gene>
<evidence type="ECO:0000313" key="2">
    <source>
        <dbReference type="Proteomes" id="UP000236291"/>
    </source>
</evidence>
<dbReference type="AlphaFoldDB" id="A0A2K3P2F2"/>
<organism evidence="1 2">
    <name type="scientific">Trifolium pratense</name>
    <name type="common">Red clover</name>
    <dbReference type="NCBI Taxonomy" id="57577"/>
    <lineage>
        <taxon>Eukaryota</taxon>
        <taxon>Viridiplantae</taxon>
        <taxon>Streptophyta</taxon>
        <taxon>Embryophyta</taxon>
        <taxon>Tracheophyta</taxon>
        <taxon>Spermatophyta</taxon>
        <taxon>Magnoliopsida</taxon>
        <taxon>eudicotyledons</taxon>
        <taxon>Gunneridae</taxon>
        <taxon>Pentapetalae</taxon>
        <taxon>rosids</taxon>
        <taxon>fabids</taxon>
        <taxon>Fabales</taxon>
        <taxon>Fabaceae</taxon>
        <taxon>Papilionoideae</taxon>
        <taxon>50 kb inversion clade</taxon>
        <taxon>NPAAA clade</taxon>
        <taxon>Hologalegina</taxon>
        <taxon>IRL clade</taxon>
        <taxon>Trifolieae</taxon>
        <taxon>Trifolium</taxon>
    </lineage>
</organism>
<feature type="non-terminal residue" evidence="1">
    <location>
        <position position="1"/>
    </location>
</feature>
<reference evidence="1 2" key="2">
    <citation type="journal article" date="2017" name="Front. Plant Sci.">
        <title>Gene Classification and Mining of Molecular Markers Useful in Red Clover (Trifolium pratense) Breeding.</title>
        <authorList>
            <person name="Istvanek J."/>
            <person name="Dluhosova J."/>
            <person name="Dluhos P."/>
            <person name="Patkova L."/>
            <person name="Nedelnik J."/>
            <person name="Repkova J."/>
        </authorList>
    </citation>
    <scope>NUCLEOTIDE SEQUENCE [LARGE SCALE GENOMIC DNA]</scope>
    <source>
        <strain evidence="2">cv. Tatra</strain>
        <tissue evidence="1">Young leaves</tissue>
    </source>
</reference>
<comment type="caution">
    <text evidence="1">The sequence shown here is derived from an EMBL/GenBank/DDBJ whole genome shotgun (WGS) entry which is preliminary data.</text>
</comment>
<reference evidence="1 2" key="1">
    <citation type="journal article" date="2014" name="Am. J. Bot.">
        <title>Genome assembly and annotation for red clover (Trifolium pratense; Fabaceae).</title>
        <authorList>
            <person name="Istvanek J."/>
            <person name="Jaros M."/>
            <person name="Krenek A."/>
            <person name="Repkova J."/>
        </authorList>
    </citation>
    <scope>NUCLEOTIDE SEQUENCE [LARGE SCALE GENOMIC DNA]</scope>
    <source>
        <strain evidence="2">cv. Tatra</strain>
        <tissue evidence="1">Young leaves</tissue>
    </source>
</reference>
<sequence length="103" mass="11419">GYLRYAVDVVSMVFKIMVEVDANTMSKVVQIELTIFIIHNIKELLARNWRVNVVHTLRDGNTCADYLAKLGARSLEAYSPLATPPVGMNLLLLANGSGTLFPR</sequence>
<name>A0A2K3P2F2_TRIPR</name>
<accession>A0A2K3P2F2</accession>